<reference evidence="2" key="2">
    <citation type="journal article" date="2018" name="Environ. Sci. Technol.">
        <title>The Toxicogenome of Hyalella azteca: A Model for Sediment Ecotoxicology and Evolutionary Toxicology.</title>
        <authorList>
            <person name="Poynton H.C."/>
            <person name="Hasenbein S."/>
            <person name="Benoit J.B."/>
            <person name="Sepulveda M.S."/>
            <person name="Poelchau M.F."/>
            <person name="Hughes D.S.T."/>
            <person name="Murali S.C."/>
            <person name="Chen S."/>
            <person name="Glastad K.M."/>
            <person name="Goodisman M.A.D."/>
            <person name="Werren J.H."/>
            <person name="Vineis J.H."/>
            <person name="Bowen J.L."/>
            <person name="Friedrich M."/>
            <person name="Jones J."/>
            <person name="Robertson H.M."/>
            <person name="Feyereisen R."/>
            <person name="Mechler-Hickson A."/>
            <person name="Mathers N."/>
            <person name="Lee C.E."/>
            <person name="Colbourne J.K."/>
            <person name="Biales A."/>
            <person name="Johnston J.S."/>
            <person name="Wellborn G.A."/>
            <person name="Rosendale A.J."/>
            <person name="Cridge A.G."/>
            <person name="Munoz-Torres M.C."/>
            <person name="Bain P.A."/>
            <person name="Manny A.R."/>
            <person name="Major K.M."/>
            <person name="Lambert F.N."/>
            <person name="Vulpe C.D."/>
            <person name="Tuck P."/>
            <person name="Blalock B.J."/>
            <person name="Lin Y.Y."/>
            <person name="Smith M.E."/>
            <person name="Ochoa-Acuna H."/>
            <person name="Chen M.M."/>
            <person name="Childers C.P."/>
            <person name="Qu J."/>
            <person name="Dugan S."/>
            <person name="Lee S.L."/>
            <person name="Chao H."/>
            <person name="Dinh H."/>
            <person name="Han Y."/>
            <person name="Doddapaneni H."/>
            <person name="Worley K.C."/>
            <person name="Muzny D.M."/>
            <person name="Gibbs R.A."/>
            <person name="Richards S."/>
        </authorList>
    </citation>
    <scope>NUCLEOTIDE SEQUENCE</scope>
    <source>
        <strain evidence="2">HAZT.00-mixed</strain>
        <tissue evidence="2">Whole organism</tissue>
    </source>
</reference>
<organism evidence="2">
    <name type="scientific">Hyalella azteca</name>
    <name type="common">Amphipod</name>
    <dbReference type="NCBI Taxonomy" id="294128"/>
    <lineage>
        <taxon>Eukaryota</taxon>
        <taxon>Metazoa</taxon>
        <taxon>Ecdysozoa</taxon>
        <taxon>Arthropoda</taxon>
        <taxon>Crustacea</taxon>
        <taxon>Multicrustacea</taxon>
        <taxon>Malacostraca</taxon>
        <taxon>Eumalacostraca</taxon>
        <taxon>Peracarida</taxon>
        <taxon>Amphipoda</taxon>
        <taxon>Senticaudata</taxon>
        <taxon>Talitrida</taxon>
        <taxon>Talitroidea</taxon>
        <taxon>Hyalellidae</taxon>
        <taxon>Hyalella</taxon>
    </lineage>
</organism>
<keyword evidence="1" id="KW-0812">Transmembrane</keyword>
<accession>A0A6A0GR14</accession>
<keyword evidence="1" id="KW-1133">Transmembrane helix</keyword>
<dbReference type="PANTHER" id="PTHR32026:SF10">
    <property type="entry name" value="METHYLTRANSFERASE-LIKE PROTEIN 24-RELATED"/>
    <property type="match status" value="1"/>
</dbReference>
<sequence length="445" mass="51071">MEGQQGEKDKRKPKCHPMYGWHPSSTILTVVVMIVVLSVVAVVLSYHHYHSTSSASTTSFNNLVEGWLTPPKRYTKTWSTAYNFSDDVAKLCAGSPRRLPPYGGLPSFFDALLNPDAKFCFAWLKFGGELNFINKMISQNGDQCVNGLYGSKYVCFNPEYRMNEDPCLVYAFSHPTENQFEKDMELFSCQVHSFVSYKLCAGSPRRLPPYGGLPSFFAALLNPDAKFCFAWLKFGGELNFINKMISQSGDQCVNGLYGSKYVCFNPEYRMNEDPCLVYAFSHPTENQFEKDMELFSCQVHSFVSYKSRYDDTVFGRHLYHKINQYRPLDFIITSLAHERKEIKFVKSDILSLGNLLLKQIVKFRNEVDIRQVAVVLSLPWGDDTDEFRKIYEIFEGLACAGYKFVRVEPVTIYSKTIHVKETNRSYHPAFTVNFIKDLNFSPLED</sequence>
<feature type="transmembrane region" description="Helical" evidence="1">
    <location>
        <begin position="21"/>
        <end position="46"/>
    </location>
</feature>
<evidence type="ECO:0000313" key="2">
    <source>
        <dbReference type="EMBL" id="KAA0183300.1"/>
    </source>
</evidence>
<dbReference type="EMBL" id="JQDR03017919">
    <property type="protein sequence ID" value="KAA0183300.1"/>
    <property type="molecule type" value="Genomic_DNA"/>
</dbReference>
<keyword evidence="1" id="KW-0472">Membrane</keyword>
<protein>
    <recommendedName>
        <fullName evidence="3">Methyltransferase domain-containing protein</fullName>
    </recommendedName>
</protein>
<dbReference type="AlphaFoldDB" id="A0A6A0GR14"/>
<comment type="caution">
    <text evidence="2">The sequence shown here is derived from an EMBL/GenBank/DDBJ whole genome shotgun (WGS) entry which is preliminary data.</text>
</comment>
<evidence type="ECO:0008006" key="3">
    <source>
        <dbReference type="Google" id="ProtNLM"/>
    </source>
</evidence>
<dbReference type="OrthoDB" id="6405083at2759"/>
<reference evidence="2" key="1">
    <citation type="submission" date="2014-08" db="EMBL/GenBank/DDBJ databases">
        <authorList>
            <person name="Murali S."/>
            <person name="Richards S."/>
            <person name="Bandaranaike D."/>
            <person name="Bellair M."/>
            <person name="Blankenburg K."/>
            <person name="Chao H."/>
            <person name="Dinh H."/>
            <person name="Doddapaneni H."/>
            <person name="Dugan-Rocha S."/>
            <person name="Elkadiri S."/>
            <person name="Gnanaolivu R."/>
            <person name="Hughes D."/>
            <person name="Lee S."/>
            <person name="Li M."/>
            <person name="Ming W."/>
            <person name="Munidasa M."/>
            <person name="Muniz J."/>
            <person name="Nguyen L."/>
            <person name="Osuji N."/>
            <person name="Pu L.-L."/>
            <person name="Puazo M."/>
            <person name="Skinner E."/>
            <person name="Qu C."/>
            <person name="Quiroz J."/>
            <person name="Raj R."/>
            <person name="Weissenberger G."/>
            <person name="Xin Y."/>
            <person name="Zou X."/>
            <person name="Han Y."/>
            <person name="Worley K."/>
            <person name="Muzny D."/>
            <person name="Gibbs R."/>
        </authorList>
    </citation>
    <scope>NUCLEOTIDE SEQUENCE</scope>
    <source>
        <strain evidence="2">HAZT.00-mixed</strain>
        <tissue evidence="2">Whole organism</tissue>
    </source>
</reference>
<dbReference type="PANTHER" id="PTHR32026">
    <property type="entry name" value="METHYLTRANSFERASE-LIKE PROTEIN 24"/>
    <property type="match status" value="1"/>
</dbReference>
<name>A0A6A0GR14_HYAAZ</name>
<dbReference type="Proteomes" id="UP000711488">
    <property type="component" value="Unassembled WGS sequence"/>
</dbReference>
<evidence type="ECO:0000256" key="1">
    <source>
        <dbReference type="SAM" id="Phobius"/>
    </source>
</evidence>
<gene>
    <name evidence="2" type="ORF">HAZT_HAZT009358</name>
</gene>
<proteinExistence type="predicted"/>
<reference evidence="2" key="3">
    <citation type="submission" date="2019-06" db="EMBL/GenBank/DDBJ databases">
        <authorList>
            <person name="Poynton C."/>
            <person name="Hasenbein S."/>
            <person name="Benoit J.B."/>
            <person name="Sepulveda M.S."/>
            <person name="Poelchau M.F."/>
            <person name="Murali S.C."/>
            <person name="Chen S."/>
            <person name="Glastad K.M."/>
            <person name="Werren J.H."/>
            <person name="Vineis J.H."/>
            <person name="Bowen J.L."/>
            <person name="Friedrich M."/>
            <person name="Jones J."/>
            <person name="Robertson H.M."/>
            <person name="Feyereisen R."/>
            <person name="Mechler-Hickson A."/>
            <person name="Mathers N."/>
            <person name="Lee C.E."/>
            <person name="Colbourne J.K."/>
            <person name="Biales A."/>
            <person name="Johnston J.S."/>
            <person name="Wellborn G.A."/>
            <person name="Rosendale A.J."/>
            <person name="Cridge A.G."/>
            <person name="Munoz-Torres M.C."/>
            <person name="Bain P.A."/>
            <person name="Manny A.R."/>
            <person name="Major K.M."/>
            <person name="Lambert F.N."/>
            <person name="Vulpe C.D."/>
            <person name="Tuck P."/>
            <person name="Blalock B.J."/>
            <person name="Lin Y.-Y."/>
            <person name="Smith M.E."/>
            <person name="Ochoa-Acuna H."/>
            <person name="Chen M.-J.M."/>
            <person name="Childers C.P."/>
            <person name="Qu J."/>
            <person name="Dugan S."/>
            <person name="Lee S.L."/>
            <person name="Chao H."/>
            <person name="Dinh H."/>
            <person name="Han Y."/>
            <person name="Doddapaneni H."/>
            <person name="Worley K.C."/>
            <person name="Muzny D.M."/>
            <person name="Gibbs R.A."/>
            <person name="Richards S."/>
        </authorList>
    </citation>
    <scope>NUCLEOTIDE SEQUENCE</scope>
    <source>
        <strain evidence="2">HAZT.00-mixed</strain>
        <tissue evidence="2">Whole organism</tissue>
    </source>
</reference>
<dbReference type="InterPro" id="IPR026913">
    <property type="entry name" value="METTL24"/>
</dbReference>